<evidence type="ECO:0000313" key="2">
    <source>
        <dbReference type="Proteomes" id="UP000514752"/>
    </source>
</evidence>
<dbReference type="EMBL" id="CP059567">
    <property type="protein sequence ID" value="QMT40641.1"/>
    <property type="molecule type" value="Genomic_DNA"/>
</dbReference>
<accession>A0A7D7N7S8</accession>
<sequence length="450" mass="50044">MRLFFSLAAACAALCLALFYGLPKWLQSQQIEAAAADMRLLESEEPPPAPGRRNVFAALWLLNHDIPAAEQEALLRRYGAAMNHSPQMMTDLAPRRLHQTEMDSLACLEDSVAACIGQMRTDPDAFAGALAGRERLLANIDALADYEVFHHPYWPDGHSGMENLVMPNLRPLTQEGTLYPLLLWQQQGAAAGLRQACRQMKTGRLLLQSRPGLIYPMVGSAMLRRNIDVAAHILAERPQLAGALSADCLAAFDPLPPTELSLCRAMRDEFRLYRQTVHNIAVSAAAERPLGWLTAWQINEAHSAARMAPYYASACRGAAADTLRRDEVWRDSAPLHWNWAQSWACIGNTVGCGLTADEMQVDFAGYVHRMQDTQMRLNAMRALIALYRLPPDARRPAAVERILTVYSTPQRQLSLHGGQLHFPLYAHPKDQKRYPPALPVVAGFVVVDER</sequence>
<reference evidence="1 2" key="1">
    <citation type="submission" date="2020-07" db="EMBL/GenBank/DDBJ databases">
        <title>Genomic diversity of species in the Neisseriaceae family.</title>
        <authorList>
            <person name="Vincent A.T."/>
            <person name="Bernet E."/>
            <person name="Veyrier F.J."/>
        </authorList>
    </citation>
    <scope>NUCLEOTIDE SEQUENCE [LARGE SCALE GENOMIC DNA]</scope>
    <source>
        <strain evidence="1 2">DSM 22244</strain>
    </source>
</reference>
<evidence type="ECO:0000313" key="1">
    <source>
        <dbReference type="EMBL" id="QMT40641.1"/>
    </source>
</evidence>
<dbReference type="KEGG" id="nsg:H3L94_00805"/>
<name>A0A7D7N7S8_9NEIS</name>
<gene>
    <name evidence="1" type="ORF">H3L94_00805</name>
</gene>
<dbReference type="RefSeq" id="WP_182122275.1">
    <property type="nucleotide sequence ID" value="NZ_CP059567.1"/>
</dbReference>
<dbReference type="Proteomes" id="UP000514752">
    <property type="component" value="Chromosome"/>
</dbReference>
<organism evidence="1 2">
    <name type="scientific">Neisseria shayeganii</name>
    <dbReference type="NCBI Taxonomy" id="607712"/>
    <lineage>
        <taxon>Bacteria</taxon>
        <taxon>Pseudomonadati</taxon>
        <taxon>Pseudomonadota</taxon>
        <taxon>Betaproteobacteria</taxon>
        <taxon>Neisseriales</taxon>
        <taxon>Neisseriaceae</taxon>
        <taxon>Neisseria</taxon>
    </lineage>
</organism>
<protein>
    <submittedName>
        <fullName evidence="1">Uncharacterized protein</fullName>
    </submittedName>
</protein>
<proteinExistence type="predicted"/>
<dbReference type="AlphaFoldDB" id="A0A7D7N7S8"/>